<evidence type="ECO:0000313" key="2">
    <source>
        <dbReference type="Proteomes" id="UP000271175"/>
    </source>
</evidence>
<name>A0A3L5HDZ9_ECOLX</name>
<dbReference type="EMBL" id="ROAL01000131">
    <property type="protein sequence ID" value="MIB64242.1"/>
    <property type="molecule type" value="Genomic_DNA"/>
</dbReference>
<feature type="non-terminal residue" evidence="1">
    <location>
        <position position="1"/>
    </location>
</feature>
<dbReference type="Proteomes" id="UP000271175">
    <property type="component" value="Unassembled WGS sequence"/>
</dbReference>
<proteinExistence type="predicted"/>
<dbReference type="AlphaFoldDB" id="A0A3L5HDZ9"/>
<sequence>RWPVRWSVFCRRTRCSDVSEKSVGR</sequence>
<protein>
    <submittedName>
        <fullName evidence="1">Phage tail assembly protein</fullName>
    </submittedName>
</protein>
<organism evidence="1 2">
    <name type="scientific">Escherichia coli</name>
    <dbReference type="NCBI Taxonomy" id="562"/>
    <lineage>
        <taxon>Bacteria</taxon>
        <taxon>Pseudomonadati</taxon>
        <taxon>Pseudomonadota</taxon>
        <taxon>Gammaproteobacteria</taxon>
        <taxon>Enterobacterales</taxon>
        <taxon>Enterobacteriaceae</taxon>
        <taxon>Escherichia</taxon>
    </lineage>
</organism>
<gene>
    <name evidence="1" type="ORF">D9E49_28555</name>
</gene>
<comment type="caution">
    <text evidence="1">The sequence shown here is derived from an EMBL/GenBank/DDBJ whole genome shotgun (WGS) entry which is preliminary data.</text>
</comment>
<accession>A0A3L5HDZ9</accession>
<evidence type="ECO:0000313" key="1">
    <source>
        <dbReference type="EMBL" id="MIB64242.1"/>
    </source>
</evidence>
<reference evidence="1 2" key="1">
    <citation type="submission" date="2018-10" db="EMBL/GenBank/DDBJ databases">
        <authorList>
            <consortium name="NARMS: The National Antimicrobial Resistance Monitoring System"/>
        </authorList>
    </citation>
    <scope>NUCLEOTIDE SEQUENCE [LARGE SCALE GENOMIC DNA]</scope>
    <source>
        <strain evidence="1 2">CVM N17EC0276</strain>
    </source>
</reference>